<dbReference type="EMBL" id="PDTI01000018">
    <property type="protein sequence ID" value="PIE63065.1"/>
    <property type="molecule type" value="Genomic_DNA"/>
</dbReference>
<gene>
    <name evidence="2" type="ORF">CSA25_02100</name>
</gene>
<protein>
    <recommendedName>
        <fullName evidence="1">HDOD domain-containing protein</fullName>
    </recommendedName>
</protein>
<dbReference type="AlphaFoldDB" id="A0A2G6MST3"/>
<feature type="domain" description="HDOD" evidence="1">
    <location>
        <begin position="353"/>
        <end position="549"/>
    </location>
</feature>
<dbReference type="Pfam" id="PF08668">
    <property type="entry name" value="HDOD"/>
    <property type="match status" value="1"/>
</dbReference>
<organism evidence="2 3">
    <name type="scientific">Desulfobacter postgatei</name>
    <dbReference type="NCBI Taxonomy" id="2293"/>
    <lineage>
        <taxon>Bacteria</taxon>
        <taxon>Pseudomonadati</taxon>
        <taxon>Thermodesulfobacteriota</taxon>
        <taxon>Desulfobacteria</taxon>
        <taxon>Desulfobacterales</taxon>
        <taxon>Desulfobacteraceae</taxon>
        <taxon>Desulfobacter</taxon>
    </lineage>
</organism>
<dbReference type="SUPFAM" id="SSF109604">
    <property type="entry name" value="HD-domain/PDEase-like"/>
    <property type="match status" value="1"/>
</dbReference>
<dbReference type="InterPro" id="IPR052340">
    <property type="entry name" value="RNase_Y/CdgJ"/>
</dbReference>
<sequence>MKKVLYRIIVNKLVPDRIEVFSQILEHEFHYTPKHAEHFVKSLPRILYESHNNSKLKKALNILKSANAVVTVHKLVKEANFPFYIEWSAYRLILKILNMALRAGTDVAFVYMVAGHKNEFRLGGSLIGREEAIADSFRLSDFIFILDERSLLFLGSATDNEGLHFLIPKLRKMLQGIMGKDAKIKFGKTVFPKDGYSLPDIMRCLKKNFEMDEKQAKEIDPSSPESVCKENEILSAQMDAPAFEPFEQDALFKDAKGVFFYKLLDLSAETVWSGVKTMRIKDQKRFMLKLPHNSKLVDYLSGKIKTQAEIRDVETAWEEIGRLVAGLHLEKAVIERQRNRTSVVAMINRIESLPVIPAVAMQVYQLSIDPESEIEDVQKVLSTEQGLAVKILKLVNSPFYGLGRKVDSIREGIVVLGMEEIAQLAFGLSLAGSFSGVGIKGMIDPVSLRRHAVEVALTGHFLCKDLTDDQFKVAFTACVLHDIGKLFLIQNFPELYKRVMLLAGEMQMPVYAAEEEIFGLNHGVVGGIIAKKWNLPDSLVQAISFHHYPPDALEYQNLAAIVGFSDYLNHMSFADDDTHGEAEEMAVDLMNKGLIDVLQTTLGNMSKQMIADKKVQVIRFLQENVTILGSISDDYTYR</sequence>
<dbReference type="Proteomes" id="UP000231203">
    <property type="component" value="Unassembled WGS sequence"/>
</dbReference>
<dbReference type="PANTHER" id="PTHR33525:SF3">
    <property type="entry name" value="RIBONUCLEASE Y"/>
    <property type="match status" value="1"/>
</dbReference>
<dbReference type="PROSITE" id="PS51833">
    <property type="entry name" value="HDOD"/>
    <property type="match status" value="1"/>
</dbReference>
<dbReference type="InterPro" id="IPR006675">
    <property type="entry name" value="HDIG_dom"/>
</dbReference>
<reference evidence="2 3" key="1">
    <citation type="submission" date="2017-10" db="EMBL/GenBank/DDBJ databases">
        <title>Novel microbial diversity and functional potential in the marine mammal oral microbiome.</title>
        <authorList>
            <person name="Dudek N.K."/>
            <person name="Sun C.L."/>
            <person name="Burstein D."/>
            <person name="Kantor R.S."/>
            <person name="Aliaga Goltsman D.S."/>
            <person name="Bik E.M."/>
            <person name="Thomas B.C."/>
            <person name="Banfield J.F."/>
            <person name="Relman D.A."/>
        </authorList>
    </citation>
    <scope>NUCLEOTIDE SEQUENCE [LARGE SCALE GENOMIC DNA]</scope>
    <source>
        <strain evidence="2">DOLJORAL78_47_202</strain>
    </source>
</reference>
<dbReference type="InterPro" id="IPR013976">
    <property type="entry name" value="HDOD"/>
</dbReference>
<accession>A0A2G6MST3</accession>
<dbReference type="Gene3D" id="1.10.3210.10">
    <property type="entry name" value="Hypothetical protein af1432"/>
    <property type="match status" value="1"/>
</dbReference>
<evidence type="ECO:0000313" key="2">
    <source>
        <dbReference type="EMBL" id="PIE63065.1"/>
    </source>
</evidence>
<dbReference type="NCBIfam" id="TIGR00277">
    <property type="entry name" value="HDIG"/>
    <property type="match status" value="1"/>
</dbReference>
<name>A0A2G6MST3_9BACT</name>
<evidence type="ECO:0000313" key="3">
    <source>
        <dbReference type="Proteomes" id="UP000231203"/>
    </source>
</evidence>
<dbReference type="PANTHER" id="PTHR33525">
    <property type="match status" value="1"/>
</dbReference>
<proteinExistence type="predicted"/>
<evidence type="ECO:0000259" key="1">
    <source>
        <dbReference type="PROSITE" id="PS51833"/>
    </source>
</evidence>
<comment type="caution">
    <text evidence="2">The sequence shown here is derived from an EMBL/GenBank/DDBJ whole genome shotgun (WGS) entry which is preliminary data.</text>
</comment>